<proteinExistence type="predicted"/>
<evidence type="ECO:0000313" key="2">
    <source>
        <dbReference type="Proteomes" id="UP001057402"/>
    </source>
</evidence>
<name>A0ACB9P3Y8_9MYRT</name>
<sequence length="201" mass="23258">MINAYIKHGMFEEAKELFNKMLEDRDHITCEADYKTRVLPDIYTFNTMLDACFEGKMWDDLEFVFQRLLDHGCHFNVDRHLHIVLESSRAGKSGPLEATWKYLMRMDRIPPPALIKEHFCTKLEKRDPTGALSSVFSDPGSNGPGFSKHAWSKLLKENIRRFRRDGIEGLVNEIECRLPSRTEPNPELETLLTTCKEVLGI</sequence>
<reference evidence="2" key="1">
    <citation type="journal article" date="2023" name="Front. Plant Sci.">
        <title>Chromosomal-level genome assembly of Melastoma candidum provides insights into trichome evolution.</title>
        <authorList>
            <person name="Zhong Y."/>
            <person name="Wu W."/>
            <person name="Sun C."/>
            <person name="Zou P."/>
            <person name="Liu Y."/>
            <person name="Dai S."/>
            <person name="Zhou R."/>
        </authorList>
    </citation>
    <scope>NUCLEOTIDE SEQUENCE [LARGE SCALE GENOMIC DNA]</scope>
</reference>
<protein>
    <submittedName>
        <fullName evidence="1">Uncharacterized protein</fullName>
    </submittedName>
</protein>
<evidence type="ECO:0000313" key="1">
    <source>
        <dbReference type="EMBL" id="KAI4343116.1"/>
    </source>
</evidence>
<dbReference type="EMBL" id="CM042886">
    <property type="protein sequence ID" value="KAI4343116.1"/>
    <property type="molecule type" value="Genomic_DNA"/>
</dbReference>
<keyword evidence="2" id="KW-1185">Reference proteome</keyword>
<comment type="caution">
    <text evidence="1">The sequence shown here is derived from an EMBL/GenBank/DDBJ whole genome shotgun (WGS) entry which is preliminary data.</text>
</comment>
<gene>
    <name evidence="1" type="ORF">MLD38_027654</name>
</gene>
<accession>A0ACB9P3Y8</accession>
<dbReference type="Proteomes" id="UP001057402">
    <property type="component" value="Chromosome 7"/>
</dbReference>
<organism evidence="1 2">
    <name type="scientific">Melastoma candidum</name>
    <dbReference type="NCBI Taxonomy" id="119954"/>
    <lineage>
        <taxon>Eukaryota</taxon>
        <taxon>Viridiplantae</taxon>
        <taxon>Streptophyta</taxon>
        <taxon>Embryophyta</taxon>
        <taxon>Tracheophyta</taxon>
        <taxon>Spermatophyta</taxon>
        <taxon>Magnoliopsida</taxon>
        <taxon>eudicotyledons</taxon>
        <taxon>Gunneridae</taxon>
        <taxon>Pentapetalae</taxon>
        <taxon>rosids</taxon>
        <taxon>malvids</taxon>
        <taxon>Myrtales</taxon>
        <taxon>Melastomataceae</taxon>
        <taxon>Melastomatoideae</taxon>
        <taxon>Melastomateae</taxon>
        <taxon>Melastoma</taxon>
    </lineage>
</organism>